<keyword evidence="3" id="KW-0106">Calcium</keyword>
<dbReference type="PANTHER" id="PTHR23048:SF0">
    <property type="entry name" value="CALMODULIN LIKE 3"/>
    <property type="match status" value="1"/>
</dbReference>
<dbReference type="FunFam" id="1.10.238.10:FF:000034">
    <property type="entry name" value="Calmodulin"/>
    <property type="match status" value="1"/>
</dbReference>
<keyword evidence="1" id="KW-0479">Metal-binding</keyword>
<reference evidence="7" key="1">
    <citation type="submission" date="2017-02" db="UniProtKB">
        <authorList>
            <consortium name="WormBaseParasite"/>
        </authorList>
    </citation>
    <scope>IDENTIFICATION</scope>
</reference>
<dbReference type="Gene3D" id="1.10.238.10">
    <property type="entry name" value="EF-hand"/>
    <property type="match status" value="4"/>
</dbReference>
<dbReference type="STRING" id="102285.A0A0R3TPE7"/>
<organism evidence="7">
    <name type="scientific">Rodentolepis nana</name>
    <name type="common">Dwarf tapeworm</name>
    <name type="synonym">Hymenolepis nana</name>
    <dbReference type="NCBI Taxonomy" id="102285"/>
    <lineage>
        <taxon>Eukaryota</taxon>
        <taxon>Metazoa</taxon>
        <taxon>Spiralia</taxon>
        <taxon>Lophotrochozoa</taxon>
        <taxon>Platyhelminthes</taxon>
        <taxon>Cestoda</taxon>
        <taxon>Eucestoda</taxon>
        <taxon>Cyclophyllidea</taxon>
        <taxon>Hymenolepididae</taxon>
        <taxon>Rodentolepis</taxon>
    </lineage>
</organism>
<feature type="domain" description="EF-hand" evidence="4">
    <location>
        <begin position="8"/>
        <end position="43"/>
    </location>
</feature>
<dbReference type="InterPro" id="IPR011992">
    <property type="entry name" value="EF-hand-dom_pair"/>
</dbReference>
<dbReference type="WBParaSite" id="HNAJ_0000934401-mRNA-1">
    <property type="protein sequence ID" value="HNAJ_0000934401-mRNA-1"/>
    <property type="gene ID" value="HNAJ_0000934401"/>
</dbReference>
<dbReference type="OrthoDB" id="26525at2759"/>
<dbReference type="InterPro" id="IPR018247">
    <property type="entry name" value="EF_Hand_1_Ca_BS"/>
</dbReference>
<dbReference type="InterPro" id="IPR002048">
    <property type="entry name" value="EF_hand_dom"/>
</dbReference>
<dbReference type="Proteomes" id="UP000278807">
    <property type="component" value="Unassembled WGS sequence"/>
</dbReference>
<dbReference type="GO" id="GO:0005509">
    <property type="term" value="F:calcium ion binding"/>
    <property type="evidence" value="ECO:0007669"/>
    <property type="project" value="InterPro"/>
</dbReference>
<dbReference type="AlphaFoldDB" id="A0A0R3TPE7"/>
<proteinExistence type="predicted"/>
<dbReference type="PANTHER" id="PTHR23048">
    <property type="entry name" value="MYOSIN LIGHT CHAIN 1, 3"/>
    <property type="match status" value="1"/>
</dbReference>
<evidence type="ECO:0000313" key="6">
    <source>
        <dbReference type="Proteomes" id="UP000278807"/>
    </source>
</evidence>
<dbReference type="CDD" id="cd00051">
    <property type="entry name" value="EFh"/>
    <property type="match status" value="2"/>
</dbReference>
<reference evidence="5 6" key="2">
    <citation type="submission" date="2018-11" db="EMBL/GenBank/DDBJ databases">
        <authorList>
            <consortium name="Pathogen Informatics"/>
        </authorList>
    </citation>
    <scope>NUCLEOTIDE SEQUENCE [LARGE SCALE GENOMIC DNA]</scope>
</reference>
<evidence type="ECO:0000259" key="4">
    <source>
        <dbReference type="PROSITE" id="PS50222"/>
    </source>
</evidence>
<dbReference type="EMBL" id="UZAE01012579">
    <property type="protein sequence ID" value="VDO05777.1"/>
    <property type="molecule type" value="Genomic_DNA"/>
</dbReference>
<dbReference type="Pfam" id="PF13499">
    <property type="entry name" value="EF-hand_7"/>
    <property type="match status" value="4"/>
</dbReference>
<evidence type="ECO:0000256" key="1">
    <source>
        <dbReference type="ARBA" id="ARBA00022723"/>
    </source>
</evidence>
<dbReference type="GO" id="GO:0005737">
    <property type="term" value="C:cytoplasm"/>
    <property type="evidence" value="ECO:0007669"/>
    <property type="project" value="UniProtKB-ARBA"/>
</dbReference>
<dbReference type="PROSITE" id="PS00018">
    <property type="entry name" value="EF_HAND_1"/>
    <property type="match status" value="5"/>
</dbReference>
<feature type="domain" description="EF-hand" evidence="4">
    <location>
        <begin position="44"/>
        <end position="79"/>
    </location>
</feature>
<sequence>MVEKLTPEQIAEFRESFQLFDKNGDGVISMAELGSVMRSVGQYATDEELKKMIKEVDTDGNGLIDFNEFIGLMTMRAIKSSSEDSLMPAFRVFDRDGNGYITLSELRNLGENLTVEQVEEMIREADVDGDGQIDYQEFVRMMRYKLTEEQNRVLKEAFSILDKNGSGTITATDLEIVMATLGITPTKSELHDMINEVDTDALMATRMREVPDDKDEIREVFQLFDIDNNGYISNSELSLGENLNNEEIQEMLREADMDGDGKVDTVHFFRTFLSMCSIIEPA</sequence>
<evidence type="ECO:0000313" key="5">
    <source>
        <dbReference type="EMBL" id="VDO05777.1"/>
    </source>
</evidence>
<dbReference type="FunFam" id="1.10.238.10:FF:000001">
    <property type="entry name" value="Calmodulin 1"/>
    <property type="match status" value="1"/>
</dbReference>
<dbReference type="InterPro" id="IPR050230">
    <property type="entry name" value="CALM/Myosin/TropC-like"/>
</dbReference>
<keyword evidence="6" id="KW-1185">Reference proteome</keyword>
<feature type="domain" description="EF-hand" evidence="4">
    <location>
        <begin position="113"/>
        <end position="148"/>
    </location>
</feature>
<feature type="domain" description="EF-hand" evidence="4">
    <location>
        <begin position="149"/>
        <end position="184"/>
    </location>
</feature>
<dbReference type="PROSITE" id="PS50222">
    <property type="entry name" value="EF_HAND_2"/>
    <property type="match status" value="6"/>
</dbReference>
<keyword evidence="2" id="KW-0677">Repeat</keyword>
<dbReference type="SUPFAM" id="SSF47473">
    <property type="entry name" value="EF-hand"/>
    <property type="match status" value="2"/>
</dbReference>
<dbReference type="FunFam" id="1.10.238.10:FF:000251">
    <property type="entry name" value="Calmodulin-related protein 97A"/>
    <property type="match status" value="1"/>
</dbReference>
<dbReference type="GO" id="GO:0016460">
    <property type="term" value="C:myosin II complex"/>
    <property type="evidence" value="ECO:0007669"/>
    <property type="project" value="TreeGrafter"/>
</dbReference>
<feature type="domain" description="EF-hand" evidence="4">
    <location>
        <begin position="212"/>
        <end position="247"/>
    </location>
</feature>
<dbReference type="SMART" id="SM00054">
    <property type="entry name" value="EFh"/>
    <property type="match status" value="7"/>
</dbReference>
<evidence type="ECO:0000256" key="2">
    <source>
        <dbReference type="ARBA" id="ARBA00022737"/>
    </source>
</evidence>
<name>A0A0R3TPE7_RODNA</name>
<protein>
    <submittedName>
        <fullName evidence="7">Calmodulin</fullName>
    </submittedName>
</protein>
<evidence type="ECO:0000313" key="7">
    <source>
        <dbReference type="WBParaSite" id="HNAJ_0000934401-mRNA-1"/>
    </source>
</evidence>
<evidence type="ECO:0000256" key="3">
    <source>
        <dbReference type="ARBA" id="ARBA00022837"/>
    </source>
</evidence>
<gene>
    <name evidence="5" type="ORF">HNAJ_LOCUS9339</name>
</gene>
<feature type="domain" description="EF-hand" evidence="4">
    <location>
        <begin position="81"/>
        <end position="109"/>
    </location>
</feature>
<accession>A0A0R3TPE7</accession>